<evidence type="ECO:0000313" key="2">
    <source>
        <dbReference type="EMBL" id="HIS36047.1"/>
    </source>
</evidence>
<sequence length="149" mass="17863">MWQALGYSWRNRHEVAWDKYYEKLLEYKRVNGNVDVPVAYSADGYSLGKWLSHQRTDLRDKLTEEQRKKLEEVGVNLQREDPWEMRYSLAKDYFDRYGNLKIPVTYKPMGICLNKWLNEQKQIYRGKRAGKSLSQENIARLEAIGIRWN</sequence>
<accession>A0A9D1JMH6</accession>
<dbReference type="PANTHER" id="PTHR33418">
    <property type="entry name" value="HELICASE-ASSOCIATED"/>
    <property type="match status" value="1"/>
</dbReference>
<dbReference type="Pfam" id="PF03457">
    <property type="entry name" value="HA"/>
    <property type="match status" value="2"/>
</dbReference>
<dbReference type="PANTHER" id="PTHR33418:SF1">
    <property type="entry name" value="HELICASE-ASSOCIATED DOMAIN-CONTAINING PROTEIN"/>
    <property type="match status" value="1"/>
</dbReference>
<dbReference type="EMBL" id="DVIU01000113">
    <property type="protein sequence ID" value="HIS36047.1"/>
    <property type="molecule type" value="Genomic_DNA"/>
</dbReference>
<comment type="caution">
    <text evidence="2">The sequence shown here is derived from an EMBL/GenBank/DDBJ whole genome shotgun (WGS) entry which is preliminary data.</text>
</comment>
<reference evidence="2" key="2">
    <citation type="journal article" date="2021" name="PeerJ">
        <title>Extensive microbial diversity within the chicken gut microbiome revealed by metagenomics and culture.</title>
        <authorList>
            <person name="Gilroy R."/>
            <person name="Ravi A."/>
            <person name="Getino M."/>
            <person name="Pursley I."/>
            <person name="Horton D.L."/>
            <person name="Alikhan N.F."/>
            <person name="Baker D."/>
            <person name="Gharbi K."/>
            <person name="Hall N."/>
            <person name="Watson M."/>
            <person name="Adriaenssens E.M."/>
            <person name="Foster-Nyarko E."/>
            <person name="Jarju S."/>
            <person name="Secka A."/>
            <person name="Antonio M."/>
            <person name="Oren A."/>
            <person name="Chaudhuri R.R."/>
            <person name="La Ragione R."/>
            <person name="Hildebrand F."/>
            <person name="Pallen M.J."/>
        </authorList>
    </citation>
    <scope>NUCLEOTIDE SEQUENCE</scope>
    <source>
        <strain evidence="2">6276</strain>
    </source>
</reference>
<dbReference type="Proteomes" id="UP000823928">
    <property type="component" value="Unassembled WGS sequence"/>
</dbReference>
<name>A0A9D1JMH6_9BACT</name>
<dbReference type="AlphaFoldDB" id="A0A9D1JMH6"/>
<feature type="domain" description="Helicase-associated" evidence="1">
    <location>
        <begin position="13"/>
        <end position="75"/>
    </location>
</feature>
<gene>
    <name evidence="2" type="ORF">IAC10_05385</name>
</gene>
<protein>
    <submittedName>
        <fullName evidence="2">Helicase associated domain-containing protein</fullName>
    </submittedName>
</protein>
<evidence type="ECO:0000259" key="1">
    <source>
        <dbReference type="Pfam" id="PF03457"/>
    </source>
</evidence>
<proteinExistence type="predicted"/>
<dbReference type="InterPro" id="IPR005114">
    <property type="entry name" value="Helicase_assoc"/>
</dbReference>
<reference evidence="2" key="1">
    <citation type="submission" date="2020-10" db="EMBL/GenBank/DDBJ databases">
        <authorList>
            <person name="Gilroy R."/>
        </authorList>
    </citation>
    <scope>NUCLEOTIDE SEQUENCE</scope>
    <source>
        <strain evidence="2">6276</strain>
    </source>
</reference>
<feature type="domain" description="Helicase-associated" evidence="1">
    <location>
        <begin position="80"/>
        <end position="145"/>
    </location>
</feature>
<organism evidence="2 3">
    <name type="scientific">Candidatus Scatousia excrementigallinarum</name>
    <dbReference type="NCBI Taxonomy" id="2840935"/>
    <lineage>
        <taxon>Bacteria</taxon>
        <taxon>Candidatus Scatousia</taxon>
    </lineage>
</organism>
<dbReference type="Gene3D" id="6.10.140.530">
    <property type="match status" value="2"/>
</dbReference>
<evidence type="ECO:0000313" key="3">
    <source>
        <dbReference type="Proteomes" id="UP000823928"/>
    </source>
</evidence>